<dbReference type="AlphaFoldDB" id="A0A914YU56"/>
<evidence type="ECO:0000256" key="1">
    <source>
        <dbReference type="SAM" id="Phobius"/>
    </source>
</evidence>
<keyword evidence="1" id="KW-0472">Membrane</keyword>
<dbReference type="PANTHER" id="PTHR31410:SF1">
    <property type="entry name" value="POST-GPI ATTACHMENT TO PROTEINS FACTOR 4"/>
    <property type="match status" value="1"/>
</dbReference>
<proteinExistence type="predicted"/>
<keyword evidence="2" id="KW-1185">Reference proteome</keyword>
<reference evidence="3" key="1">
    <citation type="submission" date="2022-11" db="UniProtKB">
        <authorList>
            <consortium name="WormBaseParasite"/>
        </authorList>
    </citation>
    <scope>IDENTIFICATION</scope>
</reference>
<accession>A0A914YU56</accession>
<evidence type="ECO:0000313" key="3">
    <source>
        <dbReference type="WBParaSite" id="PSU_v2.g418.t1"/>
    </source>
</evidence>
<name>A0A914YU56_9BILA</name>
<dbReference type="GO" id="GO:0006506">
    <property type="term" value="P:GPI anchor biosynthetic process"/>
    <property type="evidence" value="ECO:0007669"/>
    <property type="project" value="InterPro"/>
</dbReference>
<evidence type="ECO:0000313" key="2">
    <source>
        <dbReference type="Proteomes" id="UP000887577"/>
    </source>
</evidence>
<dbReference type="Proteomes" id="UP000887577">
    <property type="component" value="Unplaced"/>
</dbReference>
<feature type="transmembrane region" description="Helical" evidence="1">
    <location>
        <begin position="26"/>
        <end position="47"/>
    </location>
</feature>
<dbReference type="GO" id="GO:0000139">
    <property type="term" value="C:Golgi membrane"/>
    <property type="evidence" value="ECO:0007669"/>
    <property type="project" value="InterPro"/>
</dbReference>
<dbReference type="InterPro" id="IPR029675">
    <property type="entry name" value="PGAP4"/>
</dbReference>
<keyword evidence="1" id="KW-0812">Transmembrane</keyword>
<feature type="transmembrane region" description="Helical" evidence="1">
    <location>
        <begin position="53"/>
        <end position="73"/>
    </location>
</feature>
<protein>
    <submittedName>
        <fullName evidence="3">Uncharacterized protein</fullName>
    </submittedName>
</protein>
<keyword evidence="1" id="KW-1133">Transmembrane helix</keyword>
<sequence length="166" mass="19398">MSQLSSPELSFIDFVKLFHPWRLRKIPFIFQSITISIVLGTIISYFVFRRFTITVILILSIFSYIFLRQYYYYEIFADTRFHFTSSAYITPSESCCTPGVLFRSTSIPSMLKYFQKQPVEDGHAKDHILDESPFIGKATDFNYFIHIGHFSSVRQKNIALESLSKT</sequence>
<organism evidence="2 3">
    <name type="scientific">Panagrolaimus superbus</name>
    <dbReference type="NCBI Taxonomy" id="310955"/>
    <lineage>
        <taxon>Eukaryota</taxon>
        <taxon>Metazoa</taxon>
        <taxon>Ecdysozoa</taxon>
        <taxon>Nematoda</taxon>
        <taxon>Chromadorea</taxon>
        <taxon>Rhabditida</taxon>
        <taxon>Tylenchina</taxon>
        <taxon>Panagrolaimomorpha</taxon>
        <taxon>Panagrolaimoidea</taxon>
        <taxon>Panagrolaimidae</taxon>
        <taxon>Panagrolaimus</taxon>
    </lineage>
</organism>
<dbReference type="WBParaSite" id="PSU_v2.g418.t1">
    <property type="protein sequence ID" value="PSU_v2.g418.t1"/>
    <property type="gene ID" value="PSU_v2.g418"/>
</dbReference>
<dbReference type="GO" id="GO:0016757">
    <property type="term" value="F:glycosyltransferase activity"/>
    <property type="evidence" value="ECO:0007669"/>
    <property type="project" value="InterPro"/>
</dbReference>
<dbReference type="PANTHER" id="PTHR31410">
    <property type="entry name" value="TRANSMEMBRANE PROTEIN 246"/>
    <property type="match status" value="1"/>
</dbReference>